<organism evidence="2 3">
    <name type="scientific">Flavobacterium granuli</name>
    <dbReference type="NCBI Taxonomy" id="280093"/>
    <lineage>
        <taxon>Bacteria</taxon>
        <taxon>Pseudomonadati</taxon>
        <taxon>Bacteroidota</taxon>
        <taxon>Flavobacteriia</taxon>
        <taxon>Flavobacteriales</taxon>
        <taxon>Flavobacteriaceae</taxon>
        <taxon>Flavobacterium</taxon>
    </lineage>
</organism>
<keyword evidence="1" id="KW-0812">Transmembrane</keyword>
<reference evidence="2 3" key="1">
    <citation type="submission" date="2023-07" db="EMBL/GenBank/DDBJ databases">
        <title>Sorghum-associated microbial communities from plants grown in Nebraska, USA.</title>
        <authorList>
            <person name="Schachtman D."/>
        </authorList>
    </citation>
    <scope>NUCLEOTIDE SEQUENCE [LARGE SCALE GENOMIC DNA]</scope>
    <source>
        <strain evidence="2 3">BE124</strain>
    </source>
</reference>
<sequence>MKKIGITLLVASLILGFISDYLPIEFPIEPIVALAFGYFLLGIYILIKSKWIE</sequence>
<keyword evidence="1" id="KW-1133">Transmembrane helix</keyword>
<dbReference type="Proteomes" id="UP001261871">
    <property type="component" value="Unassembled WGS sequence"/>
</dbReference>
<evidence type="ECO:0000313" key="3">
    <source>
        <dbReference type="Proteomes" id="UP001261871"/>
    </source>
</evidence>
<name>A0ABU1S0E5_9FLAO</name>
<accession>A0ABU1S0E5</accession>
<keyword evidence="3" id="KW-1185">Reference proteome</keyword>
<evidence type="ECO:0000313" key="2">
    <source>
        <dbReference type="EMBL" id="MDR6844510.1"/>
    </source>
</evidence>
<gene>
    <name evidence="2" type="ORF">J2W95_001201</name>
</gene>
<dbReference type="EMBL" id="JAVDTX010000002">
    <property type="protein sequence ID" value="MDR6844510.1"/>
    <property type="molecule type" value="Genomic_DNA"/>
</dbReference>
<proteinExistence type="predicted"/>
<evidence type="ECO:0000256" key="1">
    <source>
        <dbReference type="SAM" id="Phobius"/>
    </source>
</evidence>
<protein>
    <submittedName>
        <fullName evidence="2">Xanthosine utilization system XapX-like protein</fullName>
    </submittedName>
</protein>
<feature type="transmembrane region" description="Helical" evidence="1">
    <location>
        <begin position="26"/>
        <end position="47"/>
    </location>
</feature>
<dbReference type="RefSeq" id="WP_310004945.1">
    <property type="nucleotide sequence ID" value="NZ_JAVDTX010000002.1"/>
</dbReference>
<comment type="caution">
    <text evidence="2">The sequence shown here is derived from an EMBL/GenBank/DDBJ whole genome shotgun (WGS) entry which is preliminary data.</text>
</comment>
<keyword evidence="1" id="KW-0472">Membrane</keyword>